<feature type="compositionally biased region" description="Acidic residues" evidence="1">
    <location>
        <begin position="278"/>
        <end position="287"/>
    </location>
</feature>
<evidence type="ECO:0000256" key="1">
    <source>
        <dbReference type="SAM" id="MobiDB-lite"/>
    </source>
</evidence>
<feature type="chain" id="PRO_5040488984" evidence="2">
    <location>
        <begin position="19"/>
        <end position="311"/>
    </location>
</feature>
<proteinExistence type="predicted"/>
<accession>A0A9P5EGG1</accession>
<dbReference type="Proteomes" id="UP000737391">
    <property type="component" value="Unassembled WGS sequence"/>
</dbReference>
<organism evidence="3 4">
    <name type="scientific">Fusarium agapanthi</name>
    <dbReference type="NCBI Taxonomy" id="1803897"/>
    <lineage>
        <taxon>Eukaryota</taxon>
        <taxon>Fungi</taxon>
        <taxon>Dikarya</taxon>
        <taxon>Ascomycota</taxon>
        <taxon>Pezizomycotina</taxon>
        <taxon>Sordariomycetes</taxon>
        <taxon>Hypocreomycetidae</taxon>
        <taxon>Hypocreales</taxon>
        <taxon>Nectriaceae</taxon>
        <taxon>Fusarium</taxon>
        <taxon>Fusarium fujikuroi species complex</taxon>
    </lineage>
</organism>
<keyword evidence="4" id="KW-1185">Reference proteome</keyword>
<comment type="caution">
    <text evidence="3">The sequence shown here is derived from an EMBL/GenBank/DDBJ whole genome shotgun (WGS) entry which is preliminary data.</text>
</comment>
<evidence type="ECO:0000313" key="4">
    <source>
        <dbReference type="Proteomes" id="UP000737391"/>
    </source>
</evidence>
<reference evidence="3" key="1">
    <citation type="submission" date="2020-01" db="EMBL/GenBank/DDBJ databases">
        <title>Identification and distribution of gene clusters putatively required for synthesis of sphingolipid metabolism inhibitors in phylogenetically diverse species of the filamentous fungus Fusarium.</title>
        <authorList>
            <person name="Kim H.-S."/>
            <person name="Busman M."/>
            <person name="Brown D.W."/>
            <person name="Divon H."/>
            <person name="Uhlig S."/>
            <person name="Proctor R.H."/>
        </authorList>
    </citation>
    <scope>NUCLEOTIDE SEQUENCE</scope>
    <source>
        <strain evidence="3">NRRL 31653</strain>
    </source>
</reference>
<dbReference type="AlphaFoldDB" id="A0A9P5EGG1"/>
<dbReference type="EMBL" id="LUFC02000216">
    <property type="protein sequence ID" value="KAF4500063.1"/>
    <property type="molecule type" value="Genomic_DNA"/>
</dbReference>
<feature type="signal peptide" evidence="2">
    <location>
        <begin position="1"/>
        <end position="18"/>
    </location>
</feature>
<protein>
    <submittedName>
        <fullName evidence="3">Uncharacterized protein</fullName>
    </submittedName>
</protein>
<feature type="region of interest" description="Disordered" evidence="1">
    <location>
        <begin position="271"/>
        <end position="290"/>
    </location>
</feature>
<keyword evidence="2" id="KW-0732">Signal</keyword>
<dbReference type="OrthoDB" id="4018688at2759"/>
<evidence type="ECO:0000256" key="2">
    <source>
        <dbReference type="SAM" id="SignalP"/>
    </source>
</evidence>
<sequence length="311" mass="34313">MFKILTLTWLYLLGTCLAQNSSLPEDCSPSDFTDNVDKRAIFFNASGTLPIEFKGAKDPCRYLVADKSVGVCSYMFQGLNSSSENPGDADESCKGVIRDACIEEFENSTLPIRTSGGCPSSAAFILSAQCKKHLTLYQLVLPRNISTDSCIDEFENSRYAVDGTIKKCRSLVSLNLSDECRNYIWTTQTTPRNFSSAAVRWSVDKMPYIDLPKDYITFGTGLWTGLIGDEDRKDYDMYDLRVQQTIPLLFAASGMSRLICIAPDQIVPGSRKPQLKLEEDEPEEDENTASRAGGLGAAIFLGVGAMIFSLL</sequence>
<name>A0A9P5EGG1_9HYPO</name>
<evidence type="ECO:0000313" key="3">
    <source>
        <dbReference type="EMBL" id="KAF4500063.1"/>
    </source>
</evidence>
<gene>
    <name evidence="3" type="ORF">FAGAP_3725</name>
</gene>